<keyword evidence="3" id="KW-0742">SOS response</keyword>
<dbReference type="SUPFAM" id="SSF100879">
    <property type="entry name" value="Lesion bypass DNA polymerase (Y-family), little finger domain"/>
    <property type="match status" value="1"/>
</dbReference>
<keyword evidence="6" id="KW-1185">Reference proteome</keyword>
<dbReference type="InterPro" id="IPR043128">
    <property type="entry name" value="Rev_trsase/Diguanyl_cyclase"/>
</dbReference>
<dbReference type="RefSeq" id="WP_323247302.1">
    <property type="nucleotide sequence ID" value="NZ_JAYFUL010000006.1"/>
</dbReference>
<evidence type="ECO:0000259" key="4">
    <source>
        <dbReference type="PROSITE" id="PS50173"/>
    </source>
</evidence>
<dbReference type="PANTHER" id="PTHR11076:SF33">
    <property type="entry name" value="DNA POLYMERASE KAPPA"/>
    <property type="match status" value="1"/>
</dbReference>
<sequence length="420" mass="47952">MFALVDCNNFYASCERVFQPKLRNQPIAVLSNNDGCVISRSNEAKKAGVPMGAPAYKFEDFFNKNNIHVVSSNYALYGDMSNRVMNLLAEFTPEIELYSIDEAFLKFDGFEKYFDFQKYGNEIRYQVTKGTGIPISVGIAPTKALSKVANNIAKKFPEKTGNVYVIDSDEKRIKALKWLAIEGVWGIGYRLAKRLKAAEVHTAFDFTNCKEEWVKKEMGVVGLRLYKELQGISCLDLDEVADKRNIATTRSFETNYKDYELVKERIITFTVSCAEKLRKQKSCCNAIVVFLRTNAHRKELEQYSKSQVLALPYPTNSNIELAKFATEALDMIFREGFEYKKAGVIVTDLTPENAQQISLFQNSNPKHKKLMEAVDNINRKTGTTIVKLATQDLQRTWKMKQEKLSKRYTTRLADIIRVKA</sequence>
<dbReference type="Pfam" id="PF11799">
    <property type="entry name" value="IMS_C"/>
    <property type="match status" value="1"/>
</dbReference>
<evidence type="ECO:0000313" key="5">
    <source>
        <dbReference type="EMBL" id="MEA5257135.1"/>
    </source>
</evidence>
<protein>
    <submittedName>
        <fullName evidence="5">Y-family DNA polymerase</fullName>
    </submittedName>
</protein>
<dbReference type="PANTHER" id="PTHR11076">
    <property type="entry name" value="DNA REPAIR POLYMERASE UMUC / TRANSFERASE FAMILY MEMBER"/>
    <property type="match status" value="1"/>
</dbReference>
<dbReference type="CDD" id="cd01700">
    <property type="entry name" value="PolY_Pol_V_umuC"/>
    <property type="match status" value="1"/>
</dbReference>
<dbReference type="SUPFAM" id="SSF56672">
    <property type="entry name" value="DNA/RNA polymerases"/>
    <property type="match status" value="1"/>
</dbReference>
<accession>A0ABU5QJM4</accession>
<dbReference type="PROSITE" id="PS50173">
    <property type="entry name" value="UMUC"/>
    <property type="match status" value="1"/>
</dbReference>
<dbReference type="InterPro" id="IPR025188">
    <property type="entry name" value="DUF4113"/>
</dbReference>
<dbReference type="Gene3D" id="1.10.150.20">
    <property type="entry name" value="5' to 3' exonuclease, C-terminal subdomain"/>
    <property type="match status" value="1"/>
</dbReference>
<dbReference type="InterPro" id="IPR043502">
    <property type="entry name" value="DNA/RNA_pol_sf"/>
</dbReference>
<feature type="domain" description="UmuC" evidence="4">
    <location>
        <begin position="2"/>
        <end position="188"/>
    </location>
</feature>
<keyword evidence="2" id="KW-0741">SOS mutagenesis</keyword>
<evidence type="ECO:0000256" key="1">
    <source>
        <dbReference type="ARBA" id="ARBA00010945"/>
    </source>
</evidence>
<comment type="similarity">
    <text evidence="1">Belongs to the DNA polymerase type-Y family.</text>
</comment>
<dbReference type="InterPro" id="IPR017961">
    <property type="entry name" value="DNA_pol_Y-fam_little_finger"/>
</dbReference>
<comment type="caution">
    <text evidence="5">The sequence shown here is derived from an EMBL/GenBank/DDBJ whole genome shotgun (WGS) entry which is preliminary data.</text>
</comment>
<proteinExistence type="inferred from homology"/>
<evidence type="ECO:0000256" key="3">
    <source>
        <dbReference type="ARBA" id="ARBA00023236"/>
    </source>
</evidence>
<evidence type="ECO:0000313" key="6">
    <source>
        <dbReference type="Proteomes" id="UP001304671"/>
    </source>
</evidence>
<dbReference type="InterPro" id="IPR050116">
    <property type="entry name" value="DNA_polymerase-Y"/>
</dbReference>
<gene>
    <name evidence="5" type="ORF">VB264_05010</name>
</gene>
<reference evidence="5 6" key="1">
    <citation type="submission" date="2023-12" db="EMBL/GenBank/DDBJ databases">
        <title>Novel species of the genus Arcicella isolated from rivers.</title>
        <authorList>
            <person name="Lu H."/>
        </authorList>
    </citation>
    <scope>NUCLEOTIDE SEQUENCE [LARGE SCALE GENOMIC DNA]</scope>
    <source>
        <strain evidence="5 6">LMG 21963</strain>
    </source>
</reference>
<dbReference type="Gene3D" id="3.30.70.270">
    <property type="match status" value="1"/>
</dbReference>
<name>A0ABU5QJM4_9BACT</name>
<dbReference type="Pfam" id="PF13438">
    <property type="entry name" value="DUF4113"/>
    <property type="match status" value="1"/>
</dbReference>
<dbReference type="Pfam" id="PF00817">
    <property type="entry name" value="IMS"/>
    <property type="match status" value="1"/>
</dbReference>
<dbReference type="Proteomes" id="UP001304671">
    <property type="component" value="Unassembled WGS sequence"/>
</dbReference>
<dbReference type="InterPro" id="IPR036775">
    <property type="entry name" value="DNA_pol_Y-fam_lit_finger_sf"/>
</dbReference>
<evidence type="ECO:0000256" key="2">
    <source>
        <dbReference type="ARBA" id="ARBA00023199"/>
    </source>
</evidence>
<keyword evidence="2" id="KW-0227">DNA damage</keyword>
<dbReference type="InterPro" id="IPR001126">
    <property type="entry name" value="UmuC"/>
</dbReference>
<dbReference type="EMBL" id="JAYFUL010000006">
    <property type="protein sequence ID" value="MEA5257135.1"/>
    <property type="molecule type" value="Genomic_DNA"/>
</dbReference>
<dbReference type="Gene3D" id="3.40.1170.60">
    <property type="match status" value="1"/>
</dbReference>
<organism evidence="5 6">
    <name type="scientific">Arcicella aquatica</name>
    <dbReference type="NCBI Taxonomy" id="217141"/>
    <lineage>
        <taxon>Bacteria</taxon>
        <taxon>Pseudomonadati</taxon>
        <taxon>Bacteroidota</taxon>
        <taxon>Cytophagia</taxon>
        <taxon>Cytophagales</taxon>
        <taxon>Flectobacillaceae</taxon>
        <taxon>Arcicella</taxon>
    </lineage>
</organism>